<sequence length="203" mass="23886">MSALLLQSIRSLVPVSDDQWLRIEAATQHRSFKKDEFISRDGEINRFTNFIESGSLRVFHIDRDGQESVIQLGVRGWWASDFASFTNQQPGLLHVQALESTELRSFSYEAVHRLFEELPVFERFYRLLVQRAYAAFQNRMLQNLSMDAEQRYLQFRQLYPELNEQIFQKHVASYLGMSAELLSKIKKRVYESDKQQKRATKPS</sequence>
<organism evidence="2 3">
    <name type="scientific">Flavihumibacter fluminis</name>
    <dbReference type="NCBI Taxonomy" id="2909236"/>
    <lineage>
        <taxon>Bacteria</taxon>
        <taxon>Pseudomonadati</taxon>
        <taxon>Bacteroidota</taxon>
        <taxon>Chitinophagia</taxon>
        <taxon>Chitinophagales</taxon>
        <taxon>Chitinophagaceae</taxon>
        <taxon>Flavihumibacter</taxon>
    </lineage>
</organism>
<evidence type="ECO:0000313" key="2">
    <source>
        <dbReference type="EMBL" id="MCF1714298.1"/>
    </source>
</evidence>
<dbReference type="Proteomes" id="UP001200145">
    <property type="component" value="Unassembled WGS sequence"/>
</dbReference>
<dbReference type="SUPFAM" id="SSF51206">
    <property type="entry name" value="cAMP-binding domain-like"/>
    <property type="match status" value="1"/>
</dbReference>
<comment type="caution">
    <text evidence="2">The sequence shown here is derived from an EMBL/GenBank/DDBJ whole genome shotgun (WGS) entry which is preliminary data.</text>
</comment>
<name>A0ABS9BEZ8_9BACT</name>
<evidence type="ECO:0000259" key="1">
    <source>
        <dbReference type="PROSITE" id="PS50042"/>
    </source>
</evidence>
<dbReference type="Pfam" id="PF00027">
    <property type="entry name" value="cNMP_binding"/>
    <property type="match status" value="1"/>
</dbReference>
<gene>
    <name evidence="2" type="ORF">L0U88_06625</name>
</gene>
<evidence type="ECO:0000313" key="3">
    <source>
        <dbReference type="Proteomes" id="UP001200145"/>
    </source>
</evidence>
<reference evidence="2 3" key="1">
    <citation type="submission" date="2022-01" db="EMBL/GenBank/DDBJ databases">
        <title>Flavihumibacter sp. nov., isolated from sediment of a river.</title>
        <authorList>
            <person name="Liu H."/>
        </authorList>
    </citation>
    <scope>NUCLEOTIDE SEQUENCE [LARGE SCALE GENOMIC DNA]</scope>
    <source>
        <strain evidence="2 3">RY-1</strain>
    </source>
</reference>
<dbReference type="Gene3D" id="2.60.120.10">
    <property type="entry name" value="Jelly Rolls"/>
    <property type="match status" value="1"/>
</dbReference>
<dbReference type="EMBL" id="JAKEVY010000002">
    <property type="protein sequence ID" value="MCF1714298.1"/>
    <property type="molecule type" value="Genomic_DNA"/>
</dbReference>
<feature type="domain" description="Cyclic nucleotide-binding" evidence="1">
    <location>
        <begin position="11"/>
        <end position="115"/>
    </location>
</feature>
<dbReference type="InterPro" id="IPR014710">
    <property type="entry name" value="RmlC-like_jellyroll"/>
</dbReference>
<dbReference type="InterPro" id="IPR018490">
    <property type="entry name" value="cNMP-bd_dom_sf"/>
</dbReference>
<accession>A0ABS9BEZ8</accession>
<protein>
    <submittedName>
        <fullName evidence="2">Crp/Fnr family transcriptional regulator</fullName>
    </submittedName>
</protein>
<dbReference type="RefSeq" id="WP_234864849.1">
    <property type="nucleotide sequence ID" value="NZ_JAKEVY010000002.1"/>
</dbReference>
<proteinExistence type="predicted"/>
<keyword evidence="3" id="KW-1185">Reference proteome</keyword>
<dbReference type="PROSITE" id="PS50042">
    <property type="entry name" value="CNMP_BINDING_3"/>
    <property type="match status" value="1"/>
</dbReference>
<dbReference type="CDD" id="cd00038">
    <property type="entry name" value="CAP_ED"/>
    <property type="match status" value="1"/>
</dbReference>
<dbReference type="InterPro" id="IPR000595">
    <property type="entry name" value="cNMP-bd_dom"/>
</dbReference>